<evidence type="ECO:0000256" key="5">
    <source>
        <dbReference type="ARBA" id="ARBA00023284"/>
    </source>
</evidence>
<dbReference type="AlphaFoldDB" id="A0A2N5ZIM9"/>
<organism evidence="9 10">
    <name type="scientific">Muiribacterium halophilum</name>
    <dbReference type="NCBI Taxonomy" id="2053465"/>
    <lineage>
        <taxon>Bacteria</taxon>
        <taxon>Candidatus Muiribacteriota</taxon>
        <taxon>Candidatus Muiribacteriia</taxon>
        <taxon>Candidatus Muiribacteriales</taxon>
        <taxon>Candidatus Muiribacteriaceae</taxon>
        <taxon>Candidatus Muiribacterium</taxon>
    </lineage>
</organism>
<dbReference type="Pfam" id="PF00085">
    <property type="entry name" value="Thioredoxin"/>
    <property type="match status" value="1"/>
</dbReference>
<dbReference type="PROSITE" id="PS51352">
    <property type="entry name" value="THIOREDOXIN_2"/>
    <property type="match status" value="1"/>
</dbReference>
<keyword evidence="2" id="KW-0813">Transport</keyword>
<dbReference type="PANTHER" id="PTHR45663">
    <property type="entry name" value="GEO12009P1"/>
    <property type="match status" value="1"/>
</dbReference>
<evidence type="ECO:0000256" key="4">
    <source>
        <dbReference type="ARBA" id="ARBA00023157"/>
    </source>
</evidence>
<name>A0A2N5ZIM9_MUIH1</name>
<reference evidence="9 10" key="1">
    <citation type="submission" date="2017-11" db="EMBL/GenBank/DDBJ databases">
        <title>Genome-resolved metagenomics identifies genetic mobility, metabolic interactions, and unexpected diversity in perchlorate-reducing communities.</title>
        <authorList>
            <person name="Barnum T.P."/>
            <person name="Figueroa I.A."/>
            <person name="Carlstrom C.I."/>
            <person name="Lucas L.N."/>
            <person name="Engelbrektson A.L."/>
            <person name="Coates J.D."/>
        </authorList>
    </citation>
    <scope>NUCLEOTIDE SEQUENCE [LARGE SCALE GENOMIC DNA]</scope>
    <source>
        <strain evidence="9">BM706</strain>
    </source>
</reference>
<dbReference type="GO" id="GO:0015035">
    <property type="term" value="F:protein-disulfide reductase activity"/>
    <property type="evidence" value="ECO:0007669"/>
    <property type="project" value="UniProtKB-UniRule"/>
</dbReference>
<dbReference type="PANTHER" id="PTHR45663:SF11">
    <property type="entry name" value="GEO12009P1"/>
    <property type="match status" value="1"/>
</dbReference>
<keyword evidence="5" id="KW-0676">Redox-active center</keyword>
<dbReference type="PROSITE" id="PS00194">
    <property type="entry name" value="THIOREDOXIN_1"/>
    <property type="match status" value="1"/>
</dbReference>
<gene>
    <name evidence="9" type="primary">trxA</name>
    <name evidence="9" type="ORF">C0601_04455</name>
</gene>
<dbReference type="InterPro" id="IPR017937">
    <property type="entry name" value="Thioredoxin_CS"/>
</dbReference>
<feature type="coiled-coil region" evidence="7">
    <location>
        <begin position="106"/>
        <end position="133"/>
    </location>
</feature>
<keyword evidence="3" id="KW-0249">Electron transport</keyword>
<sequence length="263" mass="30791">MEKIINLNSQNFNEVLQTEDKLIVLDFWAPWCGPCKMLGPVLEKLTHEYDFILAKVNTEENPDIAKFYKISSIPDVRFYKNMQEVDKFIGAKPEPAIRKLLDKHVRSNADKKLDELKSEISSLTSEEQENRLRELLKNKNINDKALLIISEIYLKLEKTENVKKTLKKIKSFETEIVNKKEFLFSQNEILLDSKNKYETSKASKLFLEGKFETAFETLLSSLEDAKNKKESHQKEMMVHMFTVLGNKDPLTNEYRVKLSRMLY</sequence>
<comment type="caution">
    <text evidence="9">The sequence shown here is derived from an EMBL/GenBank/DDBJ whole genome shotgun (WGS) entry which is preliminary data.</text>
</comment>
<dbReference type="Gene3D" id="3.40.30.10">
    <property type="entry name" value="Glutaredoxin"/>
    <property type="match status" value="1"/>
</dbReference>
<protein>
    <recommendedName>
        <fullName evidence="6">Thioredoxin</fullName>
    </recommendedName>
</protein>
<dbReference type="NCBIfam" id="TIGR01068">
    <property type="entry name" value="thioredoxin"/>
    <property type="match status" value="1"/>
</dbReference>
<dbReference type="InterPro" id="IPR005746">
    <property type="entry name" value="Thioredoxin"/>
</dbReference>
<dbReference type="InterPro" id="IPR013766">
    <property type="entry name" value="Thioredoxin_domain"/>
</dbReference>
<keyword evidence="4" id="KW-1015">Disulfide bond</keyword>
<dbReference type="SUPFAM" id="SSF52833">
    <property type="entry name" value="Thioredoxin-like"/>
    <property type="match status" value="1"/>
</dbReference>
<evidence type="ECO:0000256" key="6">
    <source>
        <dbReference type="NCBIfam" id="TIGR01068"/>
    </source>
</evidence>
<evidence type="ECO:0000313" key="9">
    <source>
        <dbReference type="EMBL" id="PLX18473.1"/>
    </source>
</evidence>
<evidence type="ECO:0000256" key="3">
    <source>
        <dbReference type="ARBA" id="ARBA00022982"/>
    </source>
</evidence>
<dbReference type="GO" id="GO:0006950">
    <property type="term" value="P:response to stress"/>
    <property type="evidence" value="ECO:0007669"/>
    <property type="project" value="UniProtKB-ARBA"/>
</dbReference>
<evidence type="ECO:0000256" key="2">
    <source>
        <dbReference type="ARBA" id="ARBA00022448"/>
    </source>
</evidence>
<evidence type="ECO:0000259" key="8">
    <source>
        <dbReference type="PROSITE" id="PS51352"/>
    </source>
</evidence>
<dbReference type="Pfam" id="PF14561">
    <property type="entry name" value="TPR_20"/>
    <property type="match status" value="1"/>
</dbReference>
<dbReference type="PRINTS" id="PR00421">
    <property type="entry name" value="THIOREDOXIN"/>
</dbReference>
<proteinExistence type="inferred from homology"/>
<feature type="domain" description="Thioredoxin" evidence="8">
    <location>
        <begin position="1"/>
        <end position="106"/>
    </location>
</feature>
<comment type="similarity">
    <text evidence="1">Belongs to the thioredoxin family.</text>
</comment>
<evidence type="ECO:0000256" key="1">
    <source>
        <dbReference type="ARBA" id="ARBA00008987"/>
    </source>
</evidence>
<dbReference type="EMBL" id="PKTG01000062">
    <property type="protein sequence ID" value="PLX18473.1"/>
    <property type="molecule type" value="Genomic_DNA"/>
</dbReference>
<dbReference type="GO" id="GO:0005737">
    <property type="term" value="C:cytoplasm"/>
    <property type="evidence" value="ECO:0007669"/>
    <property type="project" value="TreeGrafter"/>
</dbReference>
<dbReference type="InterPro" id="IPR011990">
    <property type="entry name" value="TPR-like_helical_dom_sf"/>
</dbReference>
<accession>A0A2N5ZIM9</accession>
<dbReference type="Proteomes" id="UP000234857">
    <property type="component" value="Unassembled WGS sequence"/>
</dbReference>
<dbReference type="CDD" id="cd02947">
    <property type="entry name" value="TRX_family"/>
    <property type="match status" value="1"/>
</dbReference>
<dbReference type="Gene3D" id="1.25.40.10">
    <property type="entry name" value="Tetratricopeptide repeat domain"/>
    <property type="match status" value="1"/>
</dbReference>
<evidence type="ECO:0000256" key="7">
    <source>
        <dbReference type="SAM" id="Coils"/>
    </source>
</evidence>
<keyword evidence="7" id="KW-0175">Coiled coil</keyword>
<dbReference type="InterPro" id="IPR036249">
    <property type="entry name" value="Thioredoxin-like_sf"/>
</dbReference>
<evidence type="ECO:0000313" key="10">
    <source>
        <dbReference type="Proteomes" id="UP000234857"/>
    </source>
</evidence>